<evidence type="ECO:0000256" key="9">
    <source>
        <dbReference type="SAM" id="Phobius"/>
    </source>
</evidence>
<evidence type="ECO:0000256" key="3">
    <source>
        <dbReference type="ARBA" id="ARBA00018831"/>
    </source>
</evidence>
<dbReference type="Proteomes" id="UP000242181">
    <property type="component" value="Unassembled WGS sequence"/>
</dbReference>
<name>A0A2P7QGU1_9GAMM</name>
<evidence type="ECO:0000313" key="11">
    <source>
        <dbReference type="Proteomes" id="UP000242181"/>
    </source>
</evidence>
<keyword evidence="7 9" id="KW-1133">Transmembrane helix</keyword>
<accession>A0A2P7QGU1</accession>
<evidence type="ECO:0000256" key="2">
    <source>
        <dbReference type="ARBA" id="ARBA00009474"/>
    </source>
</evidence>
<keyword evidence="6 9" id="KW-0812">Transmembrane</keyword>
<keyword evidence="11" id="KW-1185">Reference proteome</keyword>
<gene>
    <name evidence="10" type="ORF">C7I36_15950</name>
</gene>
<evidence type="ECO:0000256" key="7">
    <source>
        <dbReference type="ARBA" id="ARBA00022989"/>
    </source>
</evidence>
<dbReference type="OrthoDB" id="7066670at2"/>
<dbReference type="Pfam" id="PF04217">
    <property type="entry name" value="DUF412"/>
    <property type="match status" value="1"/>
</dbReference>
<organism evidence="10 11">
    <name type="scientific">Zobellella taiwanensis</name>
    <dbReference type="NCBI Taxonomy" id="347535"/>
    <lineage>
        <taxon>Bacteria</taxon>
        <taxon>Pseudomonadati</taxon>
        <taxon>Pseudomonadota</taxon>
        <taxon>Gammaproteobacteria</taxon>
        <taxon>Aeromonadales</taxon>
        <taxon>Aeromonadaceae</taxon>
        <taxon>Zobellella</taxon>
    </lineage>
</organism>
<comment type="caution">
    <text evidence="10">The sequence shown here is derived from an EMBL/GenBank/DDBJ whole genome shotgun (WGS) entry which is preliminary data.</text>
</comment>
<keyword evidence="5" id="KW-0997">Cell inner membrane</keyword>
<keyword evidence="4" id="KW-1003">Cell membrane</keyword>
<evidence type="ECO:0000256" key="4">
    <source>
        <dbReference type="ARBA" id="ARBA00022475"/>
    </source>
</evidence>
<dbReference type="AlphaFoldDB" id="A0A2P7QGU1"/>
<sequence length="146" mass="16905">MSLFTHTLHRGKEYLGVWPQERQLAPMFPEYRIMTATRFGVKTLPALITLSLLFQFQFGAAEYWPSVVASVLFLASLPLQGYYWLGKRADTRLPPSLHQWYWQLHEKIAAAGIPVKEPVSRPRYYELGETLSLAFKQLDKSFINDI</sequence>
<comment type="subcellular location">
    <subcellularLocation>
        <location evidence="1">Cell inner membrane</location>
        <topology evidence="1">Multi-pass membrane protein</topology>
    </subcellularLocation>
</comment>
<evidence type="ECO:0000256" key="5">
    <source>
        <dbReference type="ARBA" id="ARBA00022519"/>
    </source>
</evidence>
<keyword evidence="8 9" id="KW-0472">Membrane</keyword>
<evidence type="ECO:0000256" key="1">
    <source>
        <dbReference type="ARBA" id="ARBA00004429"/>
    </source>
</evidence>
<evidence type="ECO:0000256" key="8">
    <source>
        <dbReference type="ARBA" id="ARBA00023136"/>
    </source>
</evidence>
<evidence type="ECO:0000256" key="6">
    <source>
        <dbReference type="ARBA" id="ARBA00022692"/>
    </source>
</evidence>
<dbReference type="RefSeq" id="WP_106454677.1">
    <property type="nucleotide sequence ID" value="NZ_PXYH01000030.1"/>
</dbReference>
<proteinExistence type="inferred from homology"/>
<evidence type="ECO:0000313" key="10">
    <source>
        <dbReference type="EMBL" id="PSJ37175.1"/>
    </source>
</evidence>
<dbReference type="NCBIfam" id="NF002493">
    <property type="entry name" value="PRK01816.1"/>
    <property type="match status" value="1"/>
</dbReference>
<comment type="similarity">
    <text evidence="2">Belongs to the UPF0208 family.</text>
</comment>
<dbReference type="EMBL" id="PXYH01000030">
    <property type="protein sequence ID" value="PSJ37175.1"/>
    <property type="molecule type" value="Genomic_DNA"/>
</dbReference>
<dbReference type="InterPro" id="IPR007334">
    <property type="entry name" value="UPF0208"/>
</dbReference>
<protein>
    <recommendedName>
        <fullName evidence="3">UPF0208 membrane protein YfbV</fullName>
    </recommendedName>
</protein>
<reference evidence="10 11" key="1">
    <citation type="submission" date="2018-03" db="EMBL/GenBank/DDBJ databases">
        <title>The draft genome of Zobellella taiwanensis JCM 13381.</title>
        <authorList>
            <person name="Liu L."/>
            <person name="Li L."/>
            <person name="Wang T."/>
            <person name="Zhang X."/>
            <person name="Liang L."/>
        </authorList>
    </citation>
    <scope>NUCLEOTIDE SEQUENCE [LARGE SCALE GENOMIC DNA]</scope>
    <source>
        <strain evidence="10 11">JCM 13381</strain>
    </source>
</reference>
<dbReference type="GO" id="GO:0005886">
    <property type="term" value="C:plasma membrane"/>
    <property type="evidence" value="ECO:0007669"/>
    <property type="project" value="UniProtKB-SubCell"/>
</dbReference>
<feature type="transmembrane region" description="Helical" evidence="9">
    <location>
        <begin position="39"/>
        <end position="58"/>
    </location>
</feature>
<feature type="transmembrane region" description="Helical" evidence="9">
    <location>
        <begin position="64"/>
        <end position="85"/>
    </location>
</feature>